<dbReference type="InterPro" id="IPR002078">
    <property type="entry name" value="Sigma_54_int"/>
</dbReference>
<dbReference type="RefSeq" id="WP_128759774.1">
    <property type="nucleotide sequence ID" value="NZ_QOVI01000001.1"/>
</dbReference>
<comment type="caution">
    <text evidence="11">The sequence shown here is derived from an EMBL/GenBank/DDBJ whole genome shotgun (WGS) entry which is preliminary data.</text>
</comment>
<dbReference type="InterPro" id="IPR027417">
    <property type="entry name" value="P-loop_NTPase"/>
</dbReference>
<dbReference type="GO" id="GO:0006355">
    <property type="term" value="P:regulation of DNA-templated transcription"/>
    <property type="evidence" value="ECO:0007669"/>
    <property type="project" value="InterPro"/>
</dbReference>
<dbReference type="GO" id="GO:0043565">
    <property type="term" value="F:sequence-specific DNA binding"/>
    <property type="evidence" value="ECO:0007669"/>
    <property type="project" value="InterPro"/>
</dbReference>
<feature type="modified residue" description="4-aspartylphosphate" evidence="8">
    <location>
        <position position="52"/>
    </location>
</feature>
<dbReference type="InterPro" id="IPR025943">
    <property type="entry name" value="Sigma_54_int_dom_ATP-bd_2"/>
</dbReference>
<organism evidence="11 12">
    <name type="scientific">Leeuwenhoekiella aestuarii</name>
    <dbReference type="NCBI Taxonomy" id="2249426"/>
    <lineage>
        <taxon>Bacteria</taxon>
        <taxon>Pseudomonadati</taxon>
        <taxon>Bacteroidota</taxon>
        <taxon>Flavobacteriia</taxon>
        <taxon>Flavobacteriales</taxon>
        <taxon>Flavobacteriaceae</taxon>
        <taxon>Leeuwenhoekiella</taxon>
    </lineage>
</organism>
<feature type="domain" description="Response regulatory" evidence="10">
    <location>
        <begin position="3"/>
        <end position="117"/>
    </location>
</feature>
<dbReference type="GO" id="GO:0000160">
    <property type="term" value="P:phosphorelay signal transduction system"/>
    <property type="evidence" value="ECO:0007669"/>
    <property type="project" value="UniProtKB-KW"/>
</dbReference>
<dbReference type="GO" id="GO:0005524">
    <property type="term" value="F:ATP binding"/>
    <property type="evidence" value="ECO:0007669"/>
    <property type="project" value="UniProtKB-KW"/>
</dbReference>
<evidence type="ECO:0000259" key="10">
    <source>
        <dbReference type="PROSITE" id="PS50110"/>
    </source>
</evidence>
<evidence type="ECO:0000256" key="6">
    <source>
        <dbReference type="ARBA" id="ARBA00023125"/>
    </source>
</evidence>
<name>A0A4Q0NZE3_9FLAO</name>
<dbReference type="InterPro" id="IPR011006">
    <property type="entry name" value="CheY-like_superfamily"/>
</dbReference>
<gene>
    <name evidence="11" type="ORF">DSM04_101396</name>
</gene>
<dbReference type="InterPro" id="IPR003593">
    <property type="entry name" value="AAA+_ATPase"/>
</dbReference>
<evidence type="ECO:0000313" key="11">
    <source>
        <dbReference type="EMBL" id="RXG18207.1"/>
    </source>
</evidence>
<proteinExistence type="predicted"/>
<dbReference type="FunFam" id="3.40.50.2300:FF:000018">
    <property type="entry name" value="DNA-binding transcriptional regulator NtrC"/>
    <property type="match status" value="1"/>
</dbReference>
<dbReference type="Gene3D" id="1.10.10.60">
    <property type="entry name" value="Homeodomain-like"/>
    <property type="match status" value="1"/>
</dbReference>
<dbReference type="CDD" id="cd00009">
    <property type="entry name" value="AAA"/>
    <property type="match status" value="1"/>
</dbReference>
<dbReference type="Pfam" id="PF02954">
    <property type="entry name" value="HTH_8"/>
    <property type="match status" value="1"/>
</dbReference>
<dbReference type="Proteomes" id="UP000289821">
    <property type="component" value="Unassembled WGS sequence"/>
</dbReference>
<dbReference type="InterPro" id="IPR025944">
    <property type="entry name" value="Sigma_54_int_dom_CS"/>
</dbReference>
<dbReference type="PROSITE" id="PS50045">
    <property type="entry name" value="SIGMA54_INTERACT_4"/>
    <property type="match status" value="1"/>
</dbReference>
<dbReference type="PANTHER" id="PTHR32071:SF81">
    <property type="entry name" value="PROPIONATE CATABOLISM OPERON REGULATORY PROTEIN"/>
    <property type="match status" value="1"/>
</dbReference>
<keyword evidence="7" id="KW-0804">Transcription</keyword>
<dbReference type="SMART" id="SM00382">
    <property type="entry name" value="AAA"/>
    <property type="match status" value="1"/>
</dbReference>
<dbReference type="EMBL" id="QOVI01000001">
    <property type="protein sequence ID" value="RXG18207.1"/>
    <property type="molecule type" value="Genomic_DNA"/>
</dbReference>
<dbReference type="InterPro" id="IPR009057">
    <property type="entry name" value="Homeodomain-like_sf"/>
</dbReference>
<evidence type="ECO:0000313" key="12">
    <source>
        <dbReference type="Proteomes" id="UP000289821"/>
    </source>
</evidence>
<dbReference type="AlphaFoldDB" id="A0A4Q0NZE3"/>
<keyword evidence="2" id="KW-0547">Nucleotide-binding</keyword>
<evidence type="ECO:0000256" key="7">
    <source>
        <dbReference type="ARBA" id="ARBA00023163"/>
    </source>
</evidence>
<reference evidence="11 12" key="1">
    <citation type="submission" date="2018-07" db="EMBL/GenBank/DDBJ databases">
        <title>Leeuwenhoekiella genomics.</title>
        <authorList>
            <person name="Tahon G."/>
            <person name="Willems A."/>
        </authorList>
    </citation>
    <scope>NUCLEOTIDE SEQUENCE [LARGE SCALE GENOMIC DNA]</scope>
    <source>
        <strain evidence="11 12">R-50232</strain>
    </source>
</reference>
<dbReference type="SUPFAM" id="SSF52540">
    <property type="entry name" value="P-loop containing nucleoside triphosphate hydrolases"/>
    <property type="match status" value="1"/>
</dbReference>
<dbReference type="PROSITE" id="PS00676">
    <property type="entry name" value="SIGMA54_INTERACT_2"/>
    <property type="match status" value="1"/>
</dbReference>
<keyword evidence="6" id="KW-0238">DNA-binding</keyword>
<sequence>MSKILLIEDDVAFCKMLETFLGKKGFEVKSAFTAGEAYKILDEGSTDLVITDVRLPDDDGLSILNFIKEKYSAIPAILMTGYAEINKAVEAMKAGAFDYISKPVRPDELLKIIDKALNIQENSKNTSNTSEPKQNLKKKSVEVASATSTNFIKGVSDAAAKLNQYVDLVAPTTMSILIIGDSGTGKEYVAKSIHDKSKRSDQPFIAVDCGAIPKELASSEFFGHIKGSFTGAVTDKVGHFEAANGGTLFLDEIGNLSYELQVQLLRALQERKVKPVGSNKEIPVDIRVVAATNEDLEEAIKENEFREDLYHRLNEFSIEMPRLSDRQEDLMLFVNVFLDQANAELEKEVTGFSDEAIEALKRYDWPGNLRELKNIVKRSVLLTQDAIIPLKLLPREIMLSKESIKDEPFALFNSKNEQELILDALEKTGGNKSKAARLLNIDRKTLYNKLKHYDIKL</sequence>
<dbReference type="PROSITE" id="PS00675">
    <property type="entry name" value="SIGMA54_INTERACT_1"/>
    <property type="match status" value="1"/>
</dbReference>
<keyword evidence="4" id="KW-0902">Two-component regulatory system</keyword>
<dbReference type="SUPFAM" id="SSF46689">
    <property type="entry name" value="Homeodomain-like"/>
    <property type="match status" value="1"/>
</dbReference>
<dbReference type="InterPro" id="IPR058031">
    <property type="entry name" value="AAA_lid_NorR"/>
</dbReference>
<evidence type="ECO:0000256" key="1">
    <source>
        <dbReference type="ARBA" id="ARBA00022553"/>
    </source>
</evidence>
<protein>
    <submittedName>
        <fullName evidence="11">Two-component system response regulator HydG</fullName>
    </submittedName>
</protein>
<dbReference type="PROSITE" id="PS00688">
    <property type="entry name" value="SIGMA54_INTERACT_3"/>
    <property type="match status" value="1"/>
</dbReference>
<dbReference type="Pfam" id="PF00158">
    <property type="entry name" value="Sigma54_activat"/>
    <property type="match status" value="1"/>
</dbReference>
<accession>A0A4Q0NZE3</accession>
<evidence type="ECO:0000256" key="2">
    <source>
        <dbReference type="ARBA" id="ARBA00022741"/>
    </source>
</evidence>
<evidence type="ECO:0000259" key="9">
    <source>
        <dbReference type="PROSITE" id="PS50045"/>
    </source>
</evidence>
<dbReference type="Pfam" id="PF25601">
    <property type="entry name" value="AAA_lid_14"/>
    <property type="match status" value="1"/>
</dbReference>
<evidence type="ECO:0000256" key="3">
    <source>
        <dbReference type="ARBA" id="ARBA00022840"/>
    </source>
</evidence>
<dbReference type="OrthoDB" id="5401077at2"/>
<dbReference type="InterPro" id="IPR001789">
    <property type="entry name" value="Sig_transdc_resp-reg_receiver"/>
</dbReference>
<feature type="domain" description="Sigma-54 factor interaction" evidence="9">
    <location>
        <begin position="152"/>
        <end position="381"/>
    </location>
</feature>
<dbReference type="Gene3D" id="3.40.50.300">
    <property type="entry name" value="P-loop containing nucleotide triphosphate hydrolases"/>
    <property type="match status" value="1"/>
</dbReference>
<dbReference type="InterPro" id="IPR002197">
    <property type="entry name" value="HTH_Fis"/>
</dbReference>
<dbReference type="Gene3D" id="3.40.50.2300">
    <property type="match status" value="1"/>
</dbReference>
<keyword evidence="1 8" id="KW-0597">Phosphoprotein</keyword>
<dbReference type="InterPro" id="IPR025662">
    <property type="entry name" value="Sigma_54_int_dom_ATP-bd_1"/>
</dbReference>
<keyword evidence="3" id="KW-0067">ATP-binding</keyword>
<dbReference type="FunFam" id="3.40.50.300:FF:000006">
    <property type="entry name" value="DNA-binding transcriptional regulator NtrC"/>
    <property type="match status" value="1"/>
</dbReference>
<keyword evidence="12" id="KW-1185">Reference proteome</keyword>
<dbReference type="PANTHER" id="PTHR32071">
    <property type="entry name" value="TRANSCRIPTIONAL REGULATORY PROTEIN"/>
    <property type="match status" value="1"/>
</dbReference>
<dbReference type="SUPFAM" id="SSF52172">
    <property type="entry name" value="CheY-like"/>
    <property type="match status" value="1"/>
</dbReference>
<dbReference type="PROSITE" id="PS50110">
    <property type="entry name" value="RESPONSE_REGULATORY"/>
    <property type="match status" value="1"/>
</dbReference>
<evidence type="ECO:0000256" key="5">
    <source>
        <dbReference type="ARBA" id="ARBA00023015"/>
    </source>
</evidence>
<dbReference type="Gene3D" id="1.10.8.60">
    <property type="match status" value="1"/>
</dbReference>
<evidence type="ECO:0000256" key="8">
    <source>
        <dbReference type="PROSITE-ProRule" id="PRU00169"/>
    </source>
</evidence>
<dbReference type="SMART" id="SM00448">
    <property type="entry name" value="REC"/>
    <property type="match status" value="1"/>
</dbReference>
<dbReference type="PRINTS" id="PR01590">
    <property type="entry name" value="HTHFIS"/>
</dbReference>
<keyword evidence="5" id="KW-0805">Transcription regulation</keyword>
<dbReference type="Pfam" id="PF00072">
    <property type="entry name" value="Response_reg"/>
    <property type="match status" value="1"/>
</dbReference>
<evidence type="ECO:0000256" key="4">
    <source>
        <dbReference type="ARBA" id="ARBA00023012"/>
    </source>
</evidence>